<proteinExistence type="predicted"/>
<dbReference type="Pfam" id="PF01909">
    <property type="entry name" value="NTP_transf_2"/>
    <property type="match status" value="1"/>
</dbReference>
<evidence type="ECO:0000259" key="5">
    <source>
        <dbReference type="Pfam" id="PF01909"/>
    </source>
</evidence>
<keyword evidence="1" id="KW-0808">Transferase</keyword>
<keyword evidence="4" id="KW-0051">Antiviral defense</keyword>
<dbReference type="GO" id="GO:0016779">
    <property type="term" value="F:nucleotidyltransferase activity"/>
    <property type="evidence" value="ECO:0007669"/>
    <property type="project" value="InterPro"/>
</dbReference>
<feature type="domain" description="cGAS/DncV-like nucleotidyltransferase C-terminal helical" evidence="6">
    <location>
        <begin position="182"/>
        <end position="295"/>
    </location>
</feature>
<evidence type="ECO:0000256" key="1">
    <source>
        <dbReference type="ARBA" id="ARBA00022679"/>
    </source>
</evidence>
<keyword evidence="3" id="KW-0547">Nucleotide-binding</keyword>
<evidence type="ECO:0000256" key="3">
    <source>
        <dbReference type="ARBA" id="ARBA00022741"/>
    </source>
</evidence>
<protein>
    <submittedName>
        <fullName evidence="7">Nucleotidyltransferase</fullName>
    </submittedName>
</protein>
<dbReference type="RefSeq" id="WP_256181567.1">
    <property type="nucleotide sequence ID" value="NZ_JANFYT010000006.1"/>
</dbReference>
<dbReference type="GO" id="GO:0051607">
    <property type="term" value="P:defense response to virus"/>
    <property type="evidence" value="ECO:0007669"/>
    <property type="project" value="UniProtKB-KW"/>
</dbReference>
<evidence type="ECO:0000256" key="2">
    <source>
        <dbReference type="ARBA" id="ARBA00022695"/>
    </source>
</evidence>
<comment type="caution">
    <text evidence="7">The sequence shown here is derived from an EMBL/GenBank/DDBJ whole genome shotgun (WGS) entry which is preliminary data.</text>
</comment>
<dbReference type="Gene3D" id="3.30.460.10">
    <property type="entry name" value="Beta Polymerase, domain 2"/>
    <property type="match status" value="1"/>
</dbReference>
<dbReference type="Pfam" id="PF26305">
    <property type="entry name" value="CD_NTase_C"/>
    <property type="match status" value="1"/>
</dbReference>
<evidence type="ECO:0000313" key="8">
    <source>
        <dbReference type="Proteomes" id="UP001205919"/>
    </source>
</evidence>
<gene>
    <name evidence="7" type="ORF">NE630_03770</name>
</gene>
<dbReference type="InterPro" id="IPR058909">
    <property type="entry name" value="CD_NTase_C"/>
</dbReference>
<keyword evidence="2" id="KW-0548">Nucleotidyltransferase</keyword>
<sequence>MAVSTEQLITWSHQGAVTTSKTTYLTIRNALESQNASYKNKDFEIFLQGSYGNDTNVYAESDVDVVIKLNDTFYYDTDRVSSEQEKERIRNYISPATYYYDQFKADVLSVLKDKFGSDVKEGKKAISIDTNGARRKTDVVVACAYREYYRYFPGYSPEYYEGIFFLTNEGKKIVNYPKQHSDNLTARHQATNKKLKPMIRVFKNIKNKLVEQGIIDTKSAPSYYIEGLLYNVPCYNFNAGLYDILYNILTWYKNEQDKSNLLCANKMRWLFRDGTPVSWNEADCNNFIEEVEDFLCRL</sequence>
<dbReference type="EMBL" id="JANFYT010000006">
    <property type="protein sequence ID" value="MCQ4813542.1"/>
    <property type="molecule type" value="Genomic_DNA"/>
</dbReference>
<dbReference type="InterPro" id="IPR043519">
    <property type="entry name" value="NT_sf"/>
</dbReference>
<dbReference type="InterPro" id="IPR006116">
    <property type="entry name" value="NT_2-5OAS_ClassI-CCAase"/>
</dbReference>
<evidence type="ECO:0000259" key="6">
    <source>
        <dbReference type="Pfam" id="PF26305"/>
    </source>
</evidence>
<dbReference type="SUPFAM" id="SSF81301">
    <property type="entry name" value="Nucleotidyltransferase"/>
    <property type="match status" value="1"/>
</dbReference>
<evidence type="ECO:0000313" key="7">
    <source>
        <dbReference type="EMBL" id="MCQ4813542.1"/>
    </source>
</evidence>
<dbReference type="AlphaFoldDB" id="A0AAW5K0P7"/>
<organism evidence="7 8">
    <name type="scientific">Cloacibacillus evryensis</name>
    <dbReference type="NCBI Taxonomy" id="508460"/>
    <lineage>
        <taxon>Bacteria</taxon>
        <taxon>Thermotogati</taxon>
        <taxon>Synergistota</taxon>
        <taxon>Synergistia</taxon>
        <taxon>Synergistales</taxon>
        <taxon>Synergistaceae</taxon>
        <taxon>Cloacibacillus</taxon>
    </lineage>
</organism>
<reference evidence="7 8" key="1">
    <citation type="submission" date="2022-06" db="EMBL/GenBank/DDBJ databases">
        <title>Isolation of gut microbiota from human fecal samples.</title>
        <authorList>
            <person name="Pamer E.G."/>
            <person name="Barat B."/>
            <person name="Waligurski E."/>
            <person name="Medina S."/>
            <person name="Paddock L."/>
            <person name="Mostad J."/>
        </authorList>
    </citation>
    <scope>NUCLEOTIDE SEQUENCE [LARGE SCALE GENOMIC DNA]</scope>
    <source>
        <strain evidence="7 8">DFI.9.90</strain>
    </source>
</reference>
<dbReference type="Proteomes" id="UP001205919">
    <property type="component" value="Unassembled WGS sequence"/>
</dbReference>
<evidence type="ECO:0000256" key="4">
    <source>
        <dbReference type="ARBA" id="ARBA00023118"/>
    </source>
</evidence>
<keyword evidence="8" id="KW-1185">Reference proteome</keyword>
<feature type="domain" description="Polymerase nucleotidyl transferase" evidence="5">
    <location>
        <begin position="39"/>
        <end position="95"/>
    </location>
</feature>
<dbReference type="CDD" id="cd05400">
    <property type="entry name" value="NT_2-5OAS_ClassI-CCAase"/>
    <property type="match status" value="1"/>
</dbReference>
<dbReference type="InterPro" id="IPR002934">
    <property type="entry name" value="Polymerase_NTP_transf_dom"/>
</dbReference>
<accession>A0AAW5K0P7</accession>
<name>A0AAW5K0P7_9BACT</name>